<dbReference type="GO" id="GO:0003700">
    <property type="term" value="F:DNA-binding transcription factor activity"/>
    <property type="evidence" value="ECO:0007669"/>
    <property type="project" value="InterPro"/>
</dbReference>
<dbReference type="InterPro" id="IPR009057">
    <property type="entry name" value="Homeodomain-like_sf"/>
</dbReference>
<name>A0A0B9H220_9GAMM</name>
<reference evidence="5 6" key="1">
    <citation type="submission" date="2014-12" db="EMBL/GenBank/DDBJ databases">
        <title>Genome sequencing of Photobacterium gaetbulicola AD005a.</title>
        <authorList>
            <person name="Adrian T.G.S."/>
            <person name="Chan K.G."/>
        </authorList>
    </citation>
    <scope>NUCLEOTIDE SEQUENCE [LARGE SCALE GENOMIC DNA]</scope>
    <source>
        <strain evidence="5 6">AD005a</strain>
    </source>
</reference>
<dbReference type="PANTHER" id="PTHR43280">
    <property type="entry name" value="ARAC-FAMILY TRANSCRIPTIONAL REGULATOR"/>
    <property type="match status" value="1"/>
</dbReference>
<organism evidence="5 6">
    <name type="scientific">Photobacterium gaetbulicola</name>
    <dbReference type="NCBI Taxonomy" id="1295392"/>
    <lineage>
        <taxon>Bacteria</taxon>
        <taxon>Pseudomonadati</taxon>
        <taxon>Pseudomonadota</taxon>
        <taxon>Gammaproteobacteria</taxon>
        <taxon>Vibrionales</taxon>
        <taxon>Vibrionaceae</taxon>
        <taxon>Photobacterium</taxon>
    </lineage>
</organism>
<dbReference type="EMBL" id="JWLZ01000169">
    <property type="protein sequence ID" value="KHT62862.1"/>
    <property type="molecule type" value="Genomic_DNA"/>
</dbReference>
<accession>A0A0B9H220</accession>
<keyword evidence="2" id="KW-0238">DNA-binding</keyword>
<dbReference type="SUPFAM" id="SSF51215">
    <property type="entry name" value="Regulatory protein AraC"/>
    <property type="match status" value="1"/>
</dbReference>
<feature type="domain" description="HTH araC/xylS-type" evidence="4">
    <location>
        <begin position="193"/>
        <end position="291"/>
    </location>
</feature>
<dbReference type="Proteomes" id="UP000031278">
    <property type="component" value="Unassembled WGS sequence"/>
</dbReference>
<evidence type="ECO:0000313" key="5">
    <source>
        <dbReference type="EMBL" id="KHT62862.1"/>
    </source>
</evidence>
<dbReference type="PROSITE" id="PS01124">
    <property type="entry name" value="HTH_ARAC_FAMILY_2"/>
    <property type="match status" value="1"/>
</dbReference>
<keyword evidence="3" id="KW-0804">Transcription</keyword>
<proteinExistence type="predicted"/>
<evidence type="ECO:0000259" key="4">
    <source>
        <dbReference type="PROSITE" id="PS01124"/>
    </source>
</evidence>
<dbReference type="InterPro" id="IPR037923">
    <property type="entry name" value="HTH-like"/>
</dbReference>
<evidence type="ECO:0000256" key="2">
    <source>
        <dbReference type="ARBA" id="ARBA00023125"/>
    </source>
</evidence>
<dbReference type="SMART" id="SM00342">
    <property type="entry name" value="HTH_ARAC"/>
    <property type="match status" value="1"/>
</dbReference>
<protein>
    <submittedName>
        <fullName evidence="5">AraC family transcriptional regulator</fullName>
    </submittedName>
</protein>
<comment type="caution">
    <text evidence="5">The sequence shown here is derived from an EMBL/GenBank/DDBJ whole genome shotgun (WGS) entry which is preliminary data.</text>
</comment>
<gene>
    <name evidence="5" type="ORF">RJ45_15315</name>
</gene>
<dbReference type="RefSeq" id="WP_039463899.1">
    <property type="nucleotide sequence ID" value="NZ_JWLZ01000169.1"/>
</dbReference>
<dbReference type="SUPFAM" id="SSF46689">
    <property type="entry name" value="Homeodomain-like"/>
    <property type="match status" value="2"/>
</dbReference>
<keyword evidence="1" id="KW-0805">Transcription regulation</keyword>
<dbReference type="AlphaFoldDB" id="A0A0B9H220"/>
<dbReference type="PANTHER" id="PTHR43280:SF27">
    <property type="entry name" value="TRANSCRIPTIONAL REGULATOR MTLR"/>
    <property type="match status" value="1"/>
</dbReference>
<dbReference type="Gene3D" id="1.10.10.60">
    <property type="entry name" value="Homeodomain-like"/>
    <property type="match status" value="2"/>
</dbReference>
<dbReference type="GO" id="GO:0043565">
    <property type="term" value="F:sequence-specific DNA binding"/>
    <property type="evidence" value="ECO:0007669"/>
    <property type="project" value="InterPro"/>
</dbReference>
<sequence length="298" mass="34838">MQQATIERVLQRQGYSWRYRKIEQPYKHYEWHFHQEYELVIHRHFRGKASIDHYEGEFGDNNMVLIGPGLPHRFTSTETQGSQLCETHIIWFKKEWIANMMFSCVEMRKLDSLLKRAEKGIEFSDSACHDVLNLLENVTSYTPMAQLGILLQVLSTLVADKESRTLLSYAPQKQSDGSYKDNAAEKANQEKIEKVCQYLEEHFSQMVTLADLASHMNTSESSIHRLFSVHFKESFSLYLKKLRLNHAAELLQTTSQPIGLIAESVGYRNQVNFNRQFKAYKQMTPRQYRNNYKLKAAV</sequence>
<evidence type="ECO:0000313" key="6">
    <source>
        <dbReference type="Proteomes" id="UP000031278"/>
    </source>
</evidence>
<dbReference type="InterPro" id="IPR018060">
    <property type="entry name" value="HTH_AraC"/>
</dbReference>
<dbReference type="Pfam" id="PF12833">
    <property type="entry name" value="HTH_18"/>
    <property type="match status" value="1"/>
</dbReference>
<evidence type="ECO:0000256" key="1">
    <source>
        <dbReference type="ARBA" id="ARBA00023015"/>
    </source>
</evidence>
<evidence type="ECO:0000256" key="3">
    <source>
        <dbReference type="ARBA" id="ARBA00023163"/>
    </source>
</evidence>